<dbReference type="InterPro" id="IPR036271">
    <property type="entry name" value="Tet_transcr_reg_TetR-rel_C_sf"/>
</dbReference>
<accession>A0A1W7CYM2</accession>
<dbReference type="EMBL" id="CP021121">
    <property type="protein sequence ID" value="ARQ69815.1"/>
    <property type="molecule type" value="Genomic_DNA"/>
</dbReference>
<evidence type="ECO:0000259" key="6">
    <source>
        <dbReference type="PROSITE" id="PS50977"/>
    </source>
</evidence>
<dbReference type="Gene3D" id="1.10.357.10">
    <property type="entry name" value="Tetracycline Repressor, domain 2"/>
    <property type="match status" value="1"/>
</dbReference>
<evidence type="ECO:0000313" key="8">
    <source>
        <dbReference type="Proteomes" id="UP000194218"/>
    </source>
</evidence>
<name>A0A1W7CYM2_9ACTN</name>
<dbReference type="Gene3D" id="1.10.10.60">
    <property type="entry name" value="Homeodomain-like"/>
    <property type="match status" value="1"/>
</dbReference>
<keyword evidence="3" id="KW-0804">Transcription</keyword>
<evidence type="ECO:0000256" key="2">
    <source>
        <dbReference type="ARBA" id="ARBA00023125"/>
    </source>
</evidence>
<feature type="region of interest" description="Disordered" evidence="5">
    <location>
        <begin position="199"/>
        <end position="228"/>
    </location>
</feature>
<proteinExistence type="predicted"/>
<dbReference type="InterPro" id="IPR050109">
    <property type="entry name" value="HTH-type_TetR-like_transc_reg"/>
</dbReference>
<evidence type="ECO:0000256" key="4">
    <source>
        <dbReference type="PROSITE-ProRule" id="PRU00335"/>
    </source>
</evidence>
<dbReference type="InterPro" id="IPR041490">
    <property type="entry name" value="KstR2_TetR_C"/>
</dbReference>
<dbReference type="OrthoDB" id="3190535at2"/>
<evidence type="ECO:0000313" key="7">
    <source>
        <dbReference type="EMBL" id="ARQ69815.1"/>
    </source>
</evidence>
<reference evidence="7 8" key="1">
    <citation type="submission" date="2017-05" db="EMBL/GenBank/DDBJ databases">
        <title>Complete genome sequence of Streptomyces sp. SCSIO 03032 revealed the diverse biosynthetic pathways for its bioactive secondary metabolites.</title>
        <authorList>
            <person name="Ma L."/>
            <person name="Zhu Y."/>
            <person name="Zhang W."/>
            <person name="Zhang G."/>
            <person name="Tian X."/>
            <person name="Zhang S."/>
            <person name="Zhang C."/>
        </authorList>
    </citation>
    <scope>NUCLEOTIDE SEQUENCE [LARGE SCALE GENOMIC DNA]</scope>
    <source>
        <strain evidence="7 8">SCSIO 03032</strain>
    </source>
</reference>
<feature type="DNA-binding region" description="H-T-H motif" evidence="4">
    <location>
        <begin position="30"/>
        <end position="49"/>
    </location>
</feature>
<dbReference type="Proteomes" id="UP000194218">
    <property type="component" value="Chromosome"/>
</dbReference>
<evidence type="ECO:0000256" key="3">
    <source>
        <dbReference type="ARBA" id="ARBA00023163"/>
    </source>
</evidence>
<dbReference type="PRINTS" id="PR00455">
    <property type="entry name" value="HTHTETR"/>
</dbReference>
<keyword evidence="2 4" id="KW-0238">DNA-binding</keyword>
<evidence type="ECO:0000256" key="1">
    <source>
        <dbReference type="ARBA" id="ARBA00023015"/>
    </source>
</evidence>
<dbReference type="GO" id="GO:0003700">
    <property type="term" value="F:DNA-binding transcription factor activity"/>
    <property type="evidence" value="ECO:0007669"/>
    <property type="project" value="TreeGrafter"/>
</dbReference>
<organism evidence="7 8">
    <name type="scientific">Streptomyces marincola</name>
    <dbReference type="NCBI Taxonomy" id="2878388"/>
    <lineage>
        <taxon>Bacteria</taxon>
        <taxon>Bacillati</taxon>
        <taxon>Actinomycetota</taxon>
        <taxon>Actinomycetes</taxon>
        <taxon>Kitasatosporales</taxon>
        <taxon>Streptomycetaceae</taxon>
        <taxon>Streptomyces</taxon>
    </lineage>
</organism>
<dbReference type="InterPro" id="IPR001647">
    <property type="entry name" value="HTH_TetR"/>
</dbReference>
<protein>
    <submittedName>
        <fullName evidence="7">TetR family transcriptional regulator</fullName>
    </submittedName>
</protein>
<dbReference type="InterPro" id="IPR009057">
    <property type="entry name" value="Homeodomain-like_sf"/>
</dbReference>
<dbReference type="SUPFAM" id="SSF46689">
    <property type="entry name" value="Homeodomain-like"/>
    <property type="match status" value="1"/>
</dbReference>
<dbReference type="PANTHER" id="PTHR30055:SF234">
    <property type="entry name" value="HTH-TYPE TRANSCRIPTIONAL REGULATOR BETI"/>
    <property type="match status" value="1"/>
</dbReference>
<dbReference type="Pfam" id="PF00440">
    <property type="entry name" value="TetR_N"/>
    <property type="match status" value="1"/>
</dbReference>
<feature type="compositionally biased region" description="Low complexity" evidence="5">
    <location>
        <begin position="199"/>
        <end position="208"/>
    </location>
</feature>
<evidence type="ECO:0000256" key="5">
    <source>
        <dbReference type="SAM" id="MobiDB-lite"/>
    </source>
</evidence>
<dbReference type="SUPFAM" id="SSF48498">
    <property type="entry name" value="Tetracyclin repressor-like, C-terminal domain"/>
    <property type="match status" value="1"/>
</dbReference>
<feature type="domain" description="HTH tetR-type" evidence="6">
    <location>
        <begin position="7"/>
        <end position="67"/>
    </location>
</feature>
<sequence length="228" mass="24913">MAGRRETHTPQSLLEVAVAVFNERGYDGTSMEHLSRAAGISKSSIYHHVPGKEDLLRRAVDHALDGLFAVLDEPAARTGRPVDRLEHVVRRTTEVLMERLPYVTLLLRVRGNTETERRALRRRREFDHRVSELLRRAAADGDLRPEPDARLATRLLFGMINSVVEWYRPQRGGPRVADEVVEAVVAVAFTGLRAAPRDASAGEAVSGEAGAGEAGPGGMASGAAPQLR</sequence>
<dbReference type="KEGG" id="smao:CAG99_13915"/>
<keyword evidence="1" id="KW-0805">Transcription regulation</keyword>
<keyword evidence="8" id="KW-1185">Reference proteome</keyword>
<dbReference type="PROSITE" id="PS50977">
    <property type="entry name" value="HTH_TETR_2"/>
    <property type="match status" value="1"/>
</dbReference>
<feature type="compositionally biased region" description="Gly residues" evidence="5">
    <location>
        <begin position="209"/>
        <end position="220"/>
    </location>
</feature>
<dbReference type="Pfam" id="PF17932">
    <property type="entry name" value="TetR_C_24"/>
    <property type="match status" value="1"/>
</dbReference>
<dbReference type="AlphaFoldDB" id="A0A1W7CYM2"/>
<gene>
    <name evidence="7" type="ORF">CAG99_13915</name>
</gene>
<dbReference type="PANTHER" id="PTHR30055">
    <property type="entry name" value="HTH-TYPE TRANSCRIPTIONAL REGULATOR RUTR"/>
    <property type="match status" value="1"/>
</dbReference>
<dbReference type="GO" id="GO:0000976">
    <property type="term" value="F:transcription cis-regulatory region binding"/>
    <property type="evidence" value="ECO:0007669"/>
    <property type="project" value="TreeGrafter"/>
</dbReference>